<keyword evidence="2" id="KW-1185">Reference proteome</keyword>
<dbReference type="EMBL" id="ML120416">
    <property type="protein sequence ID" value="RPA96285.1"/>
    <property type="molecule type" value="Genomic_DNA"/>
</dbReference>
<name>A0A3N4JDD9_9PEZI</name>
<gene>
    <name evidence="1" type="ORF">L873DRAFT_1245153</name>
</gene>
<evidence type="ECO:0000313" key="1">
    <source>
        <dbReference type="EMBL" id="RPA96285.1"/>
    </source>
</evidence>
<reference evidence="1 2" key="1">
    <citation type="journal article" date="2018" name="Nat. Ecol. Evol.">
        <title>Pezizomycetes genomes reveal the molecular basis of ectomycorrhizal truffle lifestyle.</title>
        <authorList>
            <person name="Murat C."/>
            <person name="Payen T."/>
            <person name="Noel B."/>
            <person name="Kuo A."/>
            <person name="Morin E."/>
            <person name="Chen J."/>
            <person name="Kohler A."/>
            <person name="Krizsan K."/>
            <person name="Balestrini R."/>
            <person name="Da Silva C."/>
            <person name="Montanini B."/>
            <person name="Hainaut M."/>
            <person name="Levati E."/>
            <person name="Barry K.W."/>
            <person name="Belfiori B."/>
            <person name="Cichocki N."/>
            <person name="Clum A."/>
            <person name="Dockter R.B."/>
            <person name="Fauchery L."/>
            <person name="Guy J."/>
            <person name="Iotti M."/>
            <person name="Le Tacon F."/>
            <person name="Lindquist E.A."/>
            <person name="Lipzen A."/>
            <person name="Malagnac F."/>
            <person name="Mello A."/>
            <person name="Molinier V."/>
            <person name="Miyauchi S."/>
            <person name="Poulain J."/>
            <person name="Riccioni C."/>
            <person name="Rubini A."/>
            <person name="Sitrit Y."/>
            <person name="Splivallo R."/>
            <person name="Traeger S."/>
            <person name="Wang M."/>
            <person name="Zifcakova L."/>
            <person name="Wipf D."/>
            <person name="Zambonelli A."/>
            <person name="Paolocci F."/>
            <person name="Nowrousian M."/>
            <person name="Ottonello S."/>
            <person name="Baldrian P."/>
            <person name="Spatafora J.W."/>
            <person name="Henrissat B."/>
            <person name="Nagy L.G."/>
            <person name="Aury J.M."/>
            <person name="Wincker P."/>
            <person name="Grigoriev I.V."/>
            <person name="Bonfante P."/>
            <person name="Martin F.M."/>
        </authorList>
    </citation>
    <scope>NUCLEOTIDE SEQUENCE [LARGE SCALE GENOMIC DNA]</scope>
    <source>
        <strain evidence="1 2">120613-1</strain>
    </source>
</reference>
<organism evidence="1 2">
    <name type="scientific">Choiromyces venosus 120613-1</name>
    <dbReference type="NCBI Taxonomy" id="1336337"/>
    <lineage>
        <taxon>Eukaryota</taxon>
        <taxon>Fungi</taxon>
        <taxon>Dikarya</taxon>
        <taxon>Ascomycota</taxon>
        <taxon>Pezizomycotina</taxon>
        <taxon>Pezizomycetes</taxon>
        <taxon>Pezizales</taxon>
        <taxon>Tuberaceae</taxon>
        <taxon>Choiromyces</taxon>
    </lineage>
</organism>
<dbReference type="Proteomes" id="UP000276215">
    <property type="component" value="Unassembled WGS sequence"/>
</dbReference>
<protein>
    <submittedName>
        <fullName evidence="1">Uncharacterized protein</fullName>
    </submittedName>
</protein>
<accession>A0A3N4JDD9</accession>
<evidence type="ECO:0000313" key="2">
    <source>
        <dbReference type="Proteomes" id="UP000276215"/>
    </source>
</evidence>
<proteinExistence type="predicted"/>
<sequence length="83" mass="9493">MTWNIYKLPSLVQPLEFPKHSVPALIPNTNTIIPSTNILIPNTNIPITNTNHHSEYQPSFRIRISNISDNNTWDNGIATEWLL</sequence>
<dbReference type="AlphaFoldDB" id="A0A3N4JDD9"/>